<dbReference type="SMART" id="SM00066">
    <property type="entry name" value="GAL4"/>
    <property type="match status" value="1"/>
</dbReference>
<accession>A0A166Q7Z8</accession>
<dbReference type="InterPro" id="IPR050613">
    <property type="entry name" value="Sec_Metabolite_Reg"/>
</dbReference>
<dbReference type="PANTHER" id="PTHR31001">
    <property type="entry name" value="UNCHARACTERIZED TRANSCRIPTIONAL REGULATORY PROTEIN"/>
    <property type="match status" value="1"/>
</dbReference>
<dbReference type="GO" id="GO:0006351">
    <property type="term" value="P:DNA-templated transcription"/>
    <property type="evidence" value="ECO:0007669"/>
    <property type="project" value="InterPro"/>
</dbReference>
<evidence type="ECO:0000259" key="7">
    <source>
        <dbReference type="PROSITE" id="PS51379"/>
    </source>
</evidence>
<evidence type="ECO:0000256" key="5">
    <source>
        <dbReference type="SAM" id="MobiDB-lite"/>
    </source>
</evidence>
<dbReference type="PROSITE" id="PS51379">
    <property type="entry name" value="4FE4S_FER_2"/>
    <property type="match status" value="1"/>
</dbReference>
<feature type="coiled-coil region" evidence="4">
    <location>
        <begin position="81"/>
        <end position="108"/>
    </location>
</feature>
<dbReference type="GO" id="GO:0000981">
    <property type="term" value="F:DNA-binding transcription factor activity, RNA polymerase II-specific"/>
    <property type="evidence" value="ECO:0007669"/>
    <property type="project" value="InterPro"/>
</dbReference>
<proteinExistence type="predicted"/>
<dbReference type="PROSITE" id="PS50048">
    <property type="entry name" value="ZN2_CY6_FUNGAL_2"/>
    <property type="match status" value="1"/>
</dbReference>
<evidence type="ECO:0000256" key="1">
    <source>
        <dbReference type="ARBA" id="ARBA00004123"/>
    </source>
</evidence>
<dbReference type="EMBL" id="KV417512">
    <property type="protein sequence ID" value="KZP26860.1"/>
    <property type="molecule type" value="Genomic_DNA"/>
</dbReference>
<dbReference type="AlphaFoldDB" id="A0A166Q7Z8"/>
<dbReference type="STRING" id="436010.A0A166Q7Z8"/>
<dbReference type="InterPro" id="IPR017896">
    <property type="entry name" value="4Fe4S_Fe-S-bd"/>
</dbReference>
<dbReference type="Gene3D" id="4.10.240.10">
    <property type="entry name" value="Zn(2)-C6 fungal-type DNA-binding domain"/>
    <property type="match status" value="1"/>
</dbReference>
<dbReference type="InterPro" id="IPR007219">
    <property type="entry name" value="XnlR_reg_dom"/>
</dbReference>
<dbReference type="CDD" id="cd00067">
    <property type="entry name" value="GAL4"/>
    <property type="match status" value="1"/>
</dbReference>
<dbReference type="GO" id="GO:0003677">
    <property type="term" value="F:DNA binding"/>
    <property type="evidence" value="ECO:0007669"/>
    <property type="project" value="InterPro"/>
</dbReference>
<protein>
    <recommendedName>
        <fullName evidence="10">Zn(2)-C6 fungal-type domain-containing protein</fullName>
    </recommendedName>
</protein>
<feature type="compositionally biased region" description="Low complexity" evidence="5">
    <location>
        <begin position="695"/>
        <end position="707"/>
    </location>
</feature>
<evidence type="ECO:0000256" key="2">
    <source>
        <dbReference type="ARBA" id="ARBA00022723"/>
    </source>
</evidence>
<dbReference type="GO" id="GO:0005634">
    <property type="term" value="C:nucleus"/>
    <property type="evidence" value="ECO:0007669"/>
    <property type="project" value="UniProtKB-SubCell"/>
</dbReference>
<evidence type="ECO:0000313" key="8">
    <source>
        <dbReference type="EMBL" id="KZP26860.1"/>
    </source>
</evidence>
<evidence type="ECO:0008006" key="10">
    <source>
        <dbReference type="Google" id="ProtNLM"/>
    </source>
</evidence>
<feature type="region of interest" description="Disordered" evidence="5">
    <location>
        <begin position="688"/>
        <end position="726"/>
    </location>
</feature>
<name>A0A166Q7Z8_9AGAM</name>
<dbReference type="OrthoDB" id="424974at2759"/>
<evidence type="ECO:0000313" key="9">
    <source>
        <dbReference type="Proteomes" id="UP000076532"/>
    </source>
</evidence>
<evidence type="ECO:0000256" key="3">
    <source>
        <dbReference type="ARBA" id="ARBA00023242"/>
    </source>
</evidence>
<reference evidence="8 9" key="1">
    <citation type="journal article" date="2016" name="Mol. Biol. Evol.">
        <title>Comparative Genomics of Early-Diverging Mushroom-Forming Fungi Provides Insights into the Origins of Lignocellulose Decay Capabilities.</title>
        <authorList>
            <person name="Nagy L.G."/>
            <person name="Riley R."/>
            <person name="Tritt A."/>
            <person name="Adam C."/>
            <person name="Daum C."/>
            <person name="Floudas D."/>
            <person name="Sun H."/>
            <person name="Yadav J.S."/>
            <person name="Pangilinan J."/>
            <person name="Larsson K.H."/>
            <person name="Matsuura K."/>
            <person name="Barry K."/>
            <person name="Labutti K."/>
            <person name="Kuo R."/>
            <person name="Ohm R.A."/>
            <person name="Bhattacharya S.S."/>
            <person name="Shirouzu T."/>
            <person name="Yoshinaga Y."/>
            <person name="Martin F.M."/>
            <person name="Grigoriev I.V."/>
            <person name="Hibbett D.S."/>
        </authorList>
    </citation>
    <scope>NUCLEOTIDE SEQUENCE [LARGE SCALE GENOMIC DNA]</scope>
    <source>
        <strain evidence="8 9">CBS 109695</strain>
    </source>
</reference>
<sequence>MLPQARRTRASRHTSAKLAVGEDIAKKRTRGEITCAECKRLKLKCDKKLPCSSCVRRGCSTICPQGSFTTGQGSRFIFTDTEQLHRKISEMSERIRNLEEALAMFQSGVSAQPHPLLRDELLSIKFAPQPQEAEPEEPPSREDALAETIDAFGTLAIGNSGESRYFGRSWGSEVRRLSATASADADAPLEKESLPAMMPALINRLSAIFPMGLGCTSDSQKFQDTIATLLNCLPSTPRAWSLLEAYMESASWVFQPVNREHLIEDFLTPIYNAKKEHEDPGVNSKVQISPHKLAVLFLVMAIGANVDFTLPPYNEEAELYYHYARAALSLRSIFDSPLMETIQAILLLSHYCSMAGERHSRDSSWALIGLGCRLAQSVSNRDPARWNMDEKTANKRRRLFWEIYSADIFISLAMGRPPCIELSFVDCDLPQDQTDSDAKFWNWKYQFMKEVFGPVIKLTLAAAPPNYKTILELDRKVRQKTVPPTLKAGNAGGEISTNSYLQGSLLSQFRTLTILYLHKSFFAQALIDHPENPLLSRYAPSFLAASSCASTIIRMSVQHYEKVPEFCLRWWSMWTHLFSAAVIVGSIVTRAPSSNMASTAYHELGIAVSLFAKGAEDSSRARGAMAILVQLQEKASALFNQFHDDSHSPSPGPDLINNQGVAVDELAIFGGQTRVLFCKKFLQKPPNWDSLGRPSSSESSKNTPSASTDPAPLPQSSVGQDREDMSMQCQNVHPSLMEYMSMLASTNADGAEASTHFMEQLGASEIAGPSQFSAGLPNSDFFRPQPLAEYSKQQAAHTQNTPVMDFTYDPDLFGPFEQFYRESASAPSASADMLEARDVRLDDPDAFTNINDARAYGVTDDRWMRFAD</sequence>
<dbReference type="Pfam" id="PF04082">
    <property type="entry name" value="Fungal_trans"/>
    <property type="match status" value="1"/>
</dbReference>
<keyword evidence="9" id="KW-1185">Reference proteome</keyword>
<dbReference type="InterPro" id="IPR001138">
    <property type="entry name" value="Zn2Cys6_DnaBD"/>
</dbReference>
<dbReference type="Proteomes" id="UP000076532">
    <property type="component" value="Unassembled WGS sequence"/>
</dbReference>
<keyword evidence="3" id="KW-0539">Nucleus</keyword>
<dbReference type="PANTHER" id="PTHR31001:SF56">
    <property type="entry name" value="ZN(2)-C6 FUNGAL-TYPE DOMAIN-CONTAINING PROTEIN"/>
    <property type="match status" value="1"/>
</dbReference>
<keyword evidence="4" id="KW-0175">Coiled coil</keyword>
<evidence type="ECO:0000256" key="4">
    <source>
        <dbReference type="SAM" id="Coils"/>
    </source>
</evidence>
<dbReference type="GO" id="GO:0008270">
    <property type="term" value="F:zinc ion binding"/>
    <property type="evidence" value="ECO:0007669"/>
    <property type="project" value="InterPro"/>
</dbReference>
<comment type="subcellular location">
    <subcellularLocation>
        <location evidence="1">Nucleus</location>
    </subcellularLocation>
</comment>
<dbReference type="SUPFAM" id="SSF57701">
    <property type="entry name" value="Zn2/Cys6 DNA-binding domain"/>
    <property type="match status" value="1"/>
</dbReference>
<feature type="domain" description="4Fe-4S ferredoxin-type" evidence="7">
    <location>
        <begin position="41"/>
        <end position="73"/>
    </location>
</feature>
<dbReference type="PROSITE" id="PS00463">
    <property type="entry name" value="ZN2_CY6_FUNGAL_1"/>
    <property type="match status" value="1"/>
</dbReference>
<dbReference type="CDD" id="cd12148">
    <property type="entry name" value="fungal_TF_MHR"/>
    <property type="match status" value="1"/>
</dbReference>
<keyword evidence="2" id="KW-0479">Metal-binding</keyword>
<evidence type="ECO:0000259" key="6">
    <source>
        <dbReference type="PROSITE" id="PS50048"/>
    </source>
</evidence>
<gene>
    <name evidence="8" type="ORF">FIBSPDRAFT_731727</name>
</gene>
<dbReference type="SMART" id="SM00906">
    <property type="entry name" value="Fungal_trans"/>
    <property type="match status" value="1"/>
</dbReference>
<feature type="domain" description="Zn(2)-C6 fungal-type" evidence="6">
    <location>
        <begin position="34"/>
        <end position="63"/>
    </location>
</feature>
<dbReference type="InterPro" id="IPR036864">
    <property type="entry name" value="Zn2-C6_fun-type_DNA-bd_sf"/>
</dbReference>
<organism evidence="8 9">
    <name type="scientific">Athelia psychrophila</name>
    <dbReference type="NCBI Taxonomy" id="1759441"/>
    <lineage>
        <taxon>Eukaryota</taxon>
        <taxon>Fungi</taxon>
        <taxon>Dikarya</taxon>
        <taxon>Basidiomycota</taxon>
        <taxon>Agaricomycotina</taxon>
        <taxon>Agaricomycetes</taxon>
        <taxon>Agaricomycetidae</taxon>
        <taxon>Atheliales</taxon>
        <taxon>Atheliaceae</taxon>
        <taxon>Athelia</taxon>
    </lineage>
</organism>